<accession>A0AAW1PYC9</accession>
<comment type="caution">
    <text evidence="10">The sequence shown here is derived from an EMBL/GenBank/DDBJ whole genome shotgun (WGS) entry which is preliminary data.</text>
</comment>
<dbReference type="AlphaFoldDB" id="A0AAW1PYC9"/>
<evidence type="ECO:0000256" key="7">
    <source>
        <dbReference type="SAM" id="MobiDB-lite"/>
    </source>
</evidence>
<dbReference type="Pfam" id="PF06241">
    <property type="entry name" value="Castor_Poll_mid"/>
    <property type="match status" value="1"/>
</dbReference>
<dbReference type="Proteomes" id="UP001465755">
    <property type="component" value="Unassembled WGS sequence"/>
</dbReference>
<evidence type="ECO:0000256" key="6">
    <source>
        <dbReference type="ARBA" id="ARBA00023136"/>
    </source>
</evidence>
<name>A0AAW1PYC9_9CHLO</name>
<feature type="region of interest" description="Disordered" evidence="7">
    <location>
        <begin position="202"/>
        <end position="235"/>
    </location>
</feature>
<sequence>MDRRPVNLPSSLSLLHVEYPAELGEAAPVVDPSEDSFALPRTPSRSLNSPSGFRLEPASSSLSNKVQNPLYEANATTPHPDSAAAHRGFRAPNSEAPEAAAIQSPLGSLPEDEPMPVMRKTNSAREANDRMFRRTASIQAAKVAAANRSAQSMPRVLRLFGGWGVSRSAIWIGVLCMALAVSLQHSIGLGVELHNLRTSSEARRPWAPPGSPESCLAADDSSSQGGSSADSGEQTTPVTAGTVFMRIFAAALGLSCCVGTVLAWKHLDTLPQWMQQMVRSYLSFEDKSAASVAQTSPLSKHVAYKLDYWFSRNPWAKALSLIYVTVALIYVGGLGLYAASGQPLHEAFWEAIAGAGFDWKFSEVAVVGVGLSGFLMRAMSVAVSIGGMLITALLLGIVSDSIGDSMEGMRKGKADVLESGHTLILGWSDKLLAIIDQICNANVSEGGRPIVVLAEKDKEGMEEEINAHASNLRGSRVVVRSGNPLLSLDLDRVSADRARTIIVLASGSGPAHSDARVLRIVLSLMGLHDSRRRLGQEGLQGHIVAEVCDMDNDALVRMVGGDMVETVVSHDIIGRLMIQCARQPGLASVWEQLLGFDGGVSEDNLAGDEFYIREWPQLVGRSFQEVMLSFPLALPVGLKIAATGDVKLNPDDAYVIADGDKIIVLAEDDDTYRPADKLPDISEDLDSNPEWKNRLRKEKVLFIGWRRDMHDMVSVLDQFVAPGSELYLYNEVPPSQRLPILLKGGLDPTQDLHNIKLIFESPELEGDPVNRQRLEQLHPERFSSILILADDAVTVARAMGNNMTEPSIADADSRCLASLLLLRDIQSTRMPMGHSRLATVAGETKQAGNMVRKSWFGADLQAAAAAAMGGSVDNNAQASNQWYNTLMGAVRQTVVISEILDSRTRNLIAELHVGEFVLSNELVSMTLAMVSESREVNTILTELFTPNGNELYVLPAARFLGASEVLNFYEVLLRARARQEIVIGYKNFGMDKPVVNPKNKEERVLSVDLTDTLVVLSYGLDQATVKRKNSLGQKGDIKKDPYSAYESEDLSARRPSFKKGLSFNRHQYRG</sequence>
<dbReference type="PANTHER" id="PTHR31563">
    <property type="entry name" value="ION CHANNEL POLLUX-RELATED"/>
    <property type="match status" value="1"/>
</dbReference>
<reference evidence="10 11" key="1">
    <citation type="journal article" date="2024" name="Nat. Commun.">
        <title>Phylogenomics reveals the evolutionary origins of lichenization in chlorophyte algae.</title>
        <authorList>
            <person name="Puginier C."/>
            <person name="Libourel C."/>
            <person name="Otte J."/>
            <person name="Skaloud P."/>
            <person name="Haon M."/>
            <person name="Grisel S."/>
            <person name="Petersen M."/>
            <person name="Berrin J.G."/>
            <person name="Delaux P.M."/>
            <person name="Dal Grande F."/>
            <person name="Keller J."/>
        </authorList>
    </citation>
    <scope>NUCLEOTIDE SEQUENCE [LARGE SCALE GENOMIC DNA]</scope>
    <source>
        <strain evidence="10 11">SAG 2036</strain>
    </source>
</reference>
<dbReference type="GO" id="GO:0012505">
    <property type="term" value="C:endomembrane system"/>
    <property type="evidence" value="ECO:0007669"/>
    <property type="project" value="UniProtKB-SubCell"/>
</dbReference>
<keyword evidence="4 8" id="KW-1133">Transmembrane helix</keyword>
<dbReference type="EMBL" id="JALJOQ010000005">
    <property type="protein sequence ID" value="KAK9813412.1"/>
    <property type="molecule type" value="Genomic_DNA"/>
</dbReference>
<feature type="domain" description="CASTOR/POLLUX/SYM8 ion channel conserved" evidence="9">
    <location>
        <begin position="570"/>
        <end position="680"/>
    </location>
</feature>
<evidence type="ECO:0000256" key="4">
    <source>
        <dbReference type="ARBA" id="ARBA00022989"/>
    </source>
</evidence>
<dbReference type="InterPro" id="IPR010420">
    <property type="entry name" value="CASTOR/POLLUX/SYM8_dom"/>
</dbReference>
<keyword evidence="2" id="KW-0813">Transport</keyword>
<feature type="transmembrane region" description="Helical" evidence="8">
    <location>
        <begin position="381"/>
        <end position="403"/>
    </location>
</feature>
<evidence type="ECO:0000256" key="3">
    <source>
        <dbReference type="ARBA" id="ARBA00022692"/>
    </source>
</evidence>
<keyword evidence="5" id="KW-0406">Ion transport</keyword>
<feature type="region of interest" description="Disordered" evidence="7">
    <location>
        <begin position="26"/>
        <end position="63"/>
    </location>
</feature>
<keyword evidence="3 8" id="KW-0812">Transmembrane</keyword>
<keyword evidence="11" id="KW-1185">Reference proteome</keyword>
<evidence type="ECO:0000259" key="9">
    <source>
        <dbReference type="Pfam" id="PF06241"/>
    </source>
</evidence>
<evidence type="ECO:0000256" key="5">
    <source>
        <dbReference type="ARBA" id="ARBA00023065"/>
    </source>
</evidence>
<dbReference type="Gene3D" id="3.40.50.720">
    <property type="entry name" value="NAD(P)-binding Rossmann-like Domain"/>
    <property type="match status" value="1"/>
</dbReference>
<dbReference type="PANTHER" id="PTHR31563:SF10">
    <property type="entry name" value="ION CHANNEL POLLUX-RELATED"/>
    <property type="match status" value="1"/>
</dbReference>
<comment type="subcellular location">
    <subcellularLocation>
        <location evidence="1">Endomembrane system</location>
        <topology evidence="1">Multi-pass membrane protein</topology>
    </subcellularLocation>
</comment>
<protein>
    <recommendedName>
        <fullName evidence="9">CASTOR/POLLUX/SYM8 ion channel conserved domain-containing protein</fullName>
    </recommendedName>
</protein>
<proteinExistence type="predicted"/>
<keyword evidence="6 8" id="KW-0472">Membrane</keyword>
<dbReference type="InterPro" id="IPR044849">
    <property type="entry name" value="CASTOR/POLLUX/SYM8-like"/>
</dbReference>
<evidence type="ECO:0000313" key="11">
    <source>
        <dbReference type="Proteomes" id="UP001465755"/>
    </source>
</evidence>
<organism evidence="10 11">
    <name type="scientific">Symbiochloris irregularis</name>
    <dbReference type="NCBI Taxonomy" id="706552"/>
    <lineage>
        <taxon>Eukaryota</taxon>
        <taxon>Viridiplantae</taxon>
        <taxon>Chlorophyta</taxon>
        <taxon>core chlorophytes</taxon>
        <taxon>Trebouxiophyceae</taxon>
        <taxon>Trebouxiales</taxon>
        <taxon>Trebouxiaceae</taxon>
        <taxon>Symbiochloris</taxon>
    </lineage>
</organism>
<gene>
    <name evidence="10" type="ORF">WJX73_006994</name>
</gene>
<feature type="transmembrane region" description="Helical" evidence="8">
    <location>
        <begin position="243"/>
        <end position="264"/>
    </location>
</feature>
<evidence type="ECO:0000256" key="1">
    <source>
        <dbReference type="ARBA" id="ARBA00004127"/>
    </source>
</evidence>
<evidence type="ECO:0000313" key="10">
    <source>
        <dbReference type="EMBL" id="KAK9813412.1"/>
    </source>
</evidence>
<evidence type="ECO:0000256" key="2">
    <source>
        <dbReference type="ARBA" id="ARBA00022448"/>
    </source>
</evidence>
<feature type="compositionally biased region" description="Low complexity" evidence="7">
    <location>
        <begin position="217"/>
        <end position="232"/>
    </location>
</feature>
<feature type="transmembrane region" description="Helical" evidence="8">
    <location>
        <begin position="168"/>
        <end position="187"/>
    </location>
</feature>
<evidence type="ECO:0000256" key="8">
    <source>
        <dbReference type="SAM" id="Phobius"/>
    </source>
</evidence>
<feature type="transmembrane region" description="Helical" evidence="8">
    <location>
        <begin position="318"/>
        <end position="339"/>
    </location>
</feature>
<dbReference type="GO" id="GO:0006811">
    <property type="term" value="P:monoatomic ion transport"/>
    <property type="evidence" value="ECO:0007669"/>
    <property type="project" value="UniProtKB-KW"/>
</dbReference>